<dbReference type="EMBL" id="CYRY02027517">
    <property type="protein sequence ID" value="VCW99086.1"/>
    <property type="molecule type" value="Genomic_DNA"/>
</dbReference>
<evidence type="ECO:0000313" key="2">
    <source>
        <dbReference type="Proteomes" id="UP000269945"/>
    </source>
</evidence>
<dbReference type="Proteomes" id="UP000269945">
    <property type="component" value="Unassembled WGS sequence"/>
</dbReference>
<comment type="caution">
    <text evidence="1">The sequence shown here is derived from an EMBL/GenBank/DDBJ whole genome shotgun (WGS) entry which is preliminary data.</text>
</comment>
<name>A0A9X9LXR5_GULGU</name>
<organism evidence="1 2">
    <name type="scientific">Gulo gulo</name>
    <name type="common">Wolverine</name>
    <name type="synonym">Gluton</name>
    <dbReference type="NCBI Taxonomy" id="48420"/>
    <lineage>
        <taxon>Eukaryota</taxon>
        <taxon>Metazoa</taxon>
        <taxon>Chordata</taxon>
        <taxon>Craniata</taxon>
        <taxon>Vertebrata</taxon>
        <taxon>Euteleostomi</taxon>
        <taxon>Mammalia</taxon>
        <taxon>Eutheria</taxon>
        <taxon>Laurasiatheria</taxon>
        <taxon>Carnivora</taxon>
        <taxon>Caniformia</taxon>
        <taxon>Musteloidea</taxon>
        <taxon>Mustelidae</taxon>
        <taxon>Guloninae</taxon>
        <taxon>Gulo</taxon>
    </lineage>
</organism>
<evidence type="ECO:0000313" key="1">
    <source>
        <dbReference type="EMBL" id="VCW99086.1"/>
    </source>
</evidence>
<proteinExistence type="predicted"/>
<sequence length="32" mass="3405">MGSFSVTFSLLNSVPVPGSHLPVGHRQINLRG</sequence>
<protein>
    <submittedName>
        <fullName evidence="1">Uncharacterized protein</fullName>
    </submittedName>
</protein>
<dbReference type="AlphaFoldDB" id="A0A9X9LXR5"/>
<reference evidence="1 2" key="1">
    <citation type="submission" date="2018-10" db="EMBL/GenBank/DDBJ databases">
        <authorList>
            <person name="Ekblom R."/>
            <person name="Jareborg N."/>
        </authorList>
    </citation>
    <scope>NUCLEOTIDE SEQUENCE [LARGE SCALE GENOMIC DNA]</scope>
    <source>
        <tissue evidence="1">Muscle</tissue>
    </source>
</reference>
<keyword evidence="2" id="KW-1185">Reference proteome</keyword>
<gene>
    <name evidence="1" type="ORF">BN2614_LOCUS7</name>
</gene>
<accession>A0A9X9LXR5</accession>